<accession>A0ABT6XL52</accession>
<organism evidence="4 5">
    <name type="scientific">Lysobacter stagni</name>
    <dbReference type="NCBI Taxonomy" id="3045172"/>
    <lineage>
        <taxon>Bacteria</taxon>
        <taxon>Pseudomonadati</taxon>
        <taxon>Pseudomonadota</taxon>
        <taxon>Gammaproteobacteria</taxon>
        <taxon>Lysobacterales</taxon>
        <taxon>Lysobacteraceae</taxon>
        <taxon>Lysobacter</taxon>
    </lineage>
</organism>
<evidence type="ECO:0000256" key="2">
    <source>
        <dbReference type="ARBA" id="ARBA00030602"/>
    </source>
</evidence>
<gene>
    <name evidence="4" type="ORF">QLQ15_18080</name>
</gene>
<evidence type="ECO:0000256" key="1">
    <source>
        <dbReference type="ARBA" id="ARBA00022679"/>
    </source>
</evidence>
<dbReference type="Gene3D" id="3.10.490.10">
    <property type="entry name" value="Gamma-glutamyl cyclotransferase-like"/>
    <property type="match status" value="1"/>
</dbReference>
<name>A0ABT6XL52_9GAMM</name>
<sequence>MRIEHLFVYGSLAPGQSNAHVLAEVPGDWTPGTVTGTLRQEGWGAALGYPGLVLDECGADVRGLVFSSTQLREHWDRLDAFEGSGYERVITRARLDDGTTVQAHVYALRPHHTPG</sequence>
<dbReference type="InterPro" id="IPR045038">
    <property type="entry name" value="AIG2-like"/>
</dbReference>
<evidence type="ECO:0000259" key="3">
    <source>
        <dbReference type="Pfam" id="PF06094"/>
    </source>
</evidence>
<dbReference type="InterPro" id="IPR009288">
    <property type="entry name" value="AIG2-like_dom"/>
</dbReference>
<dbReference type="InterPro" id="IPR013024">
    <property type="entry name" value="GGCT-like"/>
</dbReference>
<dbReference type="RefSeq" id="WP_283214290.1">
    <property type="nucleotide sequence ID" value="NZ_JASGBI010000002.1"/>
</dbReference>
<dbReference type="InterPro" id="IPR036568">
    <property type="entry name" value="GGCT-like_sf"/>
</dbReference>
<dbReference type="CDD" id="cd06661">
    <property type="entry name" value="GGCT_like"/>
    <property type="match status" value="1"/>
</dbReference>
<dbReference type="PANTHER" id="PTHR31544:SF2">
    <property type="entry name" value="AIG2-LIKE PROTEIN D"/>
    <property type="match status" value="1"/>
</dbReference>
<feature type="domain" description="Gamma-glutamylcyclotransferase AIG2-like" evidence="3">
    <location>
        <begin position="6"/>
        <end position="110"/>
    </location>
</feature>
<evidence type="ECO:0000313" key="5">
    <source>
        <dbReference type="Proteomes" id="UP001321580"/>
    </source>
</evidence>
<comment type="caution">
    <text evidence="4">The sequence shown here is derived from an EMBL/GenBank/DDBJ whole genome shotgun (WGS) entry which is preliminary data.</text>
</comment>
<dbReference type="SUPFAM" id="SSF110857">
    <property type="entry name" value="Gamma-glutamyl cyclotransferase-like"/>
    <property type="match status" value="1"/>
</dbReference>
<dbReference type="Proteomes" id="UP001321580">
    <property type="component" value="Unassembled WGS sequence"/>
</dbReference>
<evidence type="ECO:0000313" key="4">
    <source>
        <dbReference type="EMBL" id="MDI9240814.1"/>
    </source>
</evidence>
<dbReference type="Pfam" id="PF06094">
    <property type="entry name" value="GGACT"/>
    <property type="match status" value="1"/>
</dbReference>
<proteinExistence type="predicted"/>
<dbReference type="EMBL" id="JASGBI010000002">
    <property type="protein sequence ID" value="MDI9240814.1"/>
    <property type="molecule type" value="Genomic_DNA"/>
</dbReference>
<reference evidence="4 5" key="1">
    <citation type="submission" date="2023-05" db="EMBL/GenBank/DDBJ databases">
        <title>Lysobacter sp. strain LF1 Genome sequencing and assembly.</title>
        <authorList>
            <person name="Jung Y."/>
        </authorList>
    </citation>
    <scope>NUCLEOTIDE SEQUENCE [LARGE SCALE GENOMIC DNA]</scope>
    <source>
        <strain evidence="4 5">LF1</strain>
    </source>
</reference>
<keyword evidence="5" id="KW-1185">Reference proteome</keyword>
<dbReference type="PANTHER" id="PTHR31544">
    <property type="entry name" value="AIG2-LIKE PROTEIN D"/>
    <property type="match status" value="1"/>
</dbReference>
<protein>
    <recommendedName>
        <fullName evidence="2">Putative gamma-glutamylcyclotransferase</fullName>
    </recommendedName>
</protein>
<keyword evidence="1" id="KW-0808">Transferase</keyword>